<protein>
    <submittedName>
        <fullName evidence="2">Uncharacterized protein</fullName>
    </submittedName>
</protein>
<feature type="compositionally biased region" description="Polar residues" evidence="1">
    <location>
        <begin position="77"/>
        <end position="88"/>
    </location>
</feature>
<sequence>MGRASWVRLRGVRSLSPQGDPHGESGSSFRPTHGDRRSAPFPHRRTQSPHSATGILQRDGPGAFLLDLHNFPDLSKTGVNGQNPNIQVLRTPAGPKETGDTRRASEQTQGSPTISADVNLASVNPVRTLARPPSCSRSARSEPVPSRTTQLWGASACPQVTIEVVDGLEAPEPEKDLRKESKPAWAAPNWRNWWQRSSPAVAARRPEEQDYPYDGDTDDSNFLKPMEEWEQRGGGKMHTEYGE</sequence>
<gene>
    <name evidence="2" type="ORF">Z043_113168</name>
</gene>
<proteinExistence type="predicted"/>
<accession>A0A0P7WVN7</accession>
<feature type="compositionally biased region" description="Acidic residues" evidence="1">
    <location>
        <begin position="209"/>
        <end position="219"/>
    </location>
</feature>
<dbReference type="AlphaFoldDB" id="A0A0P7WVN7"/>
<comment type="caution">
    <text evidence="2">The sequence shown here is derived from an EMBL/GenBank/DDBJ whole genome shotgun (WGS) entry which is preliminary data.</text>
</comment>
<reference evidence="2 3" key="1">
    <citation type="submission" date="2015-08" db="EMBL/GenBank/DDBJ databases">
        <title>The genome of the Asian arowana (Scleropages formosus).</title>
        <authorList>
            <person name="Tan M.H."/>
            <person name="Gan H.M."/>
            <person name="Croft L.J."/>
            <person name="Austin C.M."/>
        </authorList>
    </citation>
    <scope>NUCLEOTIDE SEQUENCE [LARGE SCALE GENOMIC DNA]</scope>
    <source>
        <strain evidence="2">Aro1</strain>
    </source>
</reference>
<feature type="region of interest" description="Disordered" evidence="1">
    <location>
        <begin position="75"/>
        <end position="152"/>
    </location>
</feature>
<dbReference type="EMBL" id="JARO02004622">
    <property type="protein sequence ID" value="KPP68167.1"/>
    <property type="molecule type" value="Genomic_DNA"/>
</dbReference>
<feature type="region of interest" description="Disordered" evidence="1">
    <location>
        <begin position="1"/>
        <end position="58"/>
    </location>
</feature>
<evidence type="ECO:0000256" key="1">
    <source>
        <dbReference type="SAM" id="MobiDB-lite"/>
    </source>
</evidence>
<dbReference type="Proteomes" id="UP000034805">
    <property type="component" value="Unassembled WGS sequence"/>
</dbReference>
<evidence type="ECO:0000313" key="2">
    <source>
        <dbReference type="EMBL" id="KPP68167.1"/>
    </source>
</evidence>
<organism evidence="2 3">
    <name type="scientific">Scleropages formosus</name>
    <name type="common">Asian bonytongue</name>
    <name type="synonym">Osteoglossum formosum</name>
    <dbReference type="NCBI Taxonomy" id="113540"/>
    <lineage>
        <taxon>Eukaryota</taxon>
        <taxon>Metazoa</taxon>
        <taxon>Chordata</taxon>
        <taxon>Craniata</taxon>
        <taxon>Vertebrata</taxon>
        <taxon>Euteleostomi</taxon>
        <taxon>Actinopterygii</taxon>
        <taxon>Neopterygii</taxon>
        <taxon>Teleostei</taxon>
        <taxon>Osteoglossocephala</taxon>
        <taxon>Osteoglossomorpha</taxon>
        <taxon>Osteoglossiformes</taxon>
        <taxon>Osteoglossidae</taxon>
        <taxon>Scleropages</taxon>
    </lineage>
</organism>
<feature type="region of interest" description="Disordered" evidence="1">
    <location>
        <begin position="197"/>
        <end position="243"/>
    </location>
</feature>
<name>A0A0P7WVN7_SCLFO</name>
<evidence type="ECO:0000313" key="3">
    <source>
        <dbReference type="Proteomes" id="UP000034805"/>
    </source>
</evidence>
<feature type="compositionally biased region" description="Basic and acidic residues" evidence="1">
    <location>
        <begin position="225"/>
        <end position="243"/>
    </location>
</feature>
<feature type="compositionally biased region" description="Polar residues" evidence="1">
    <location>
        <begin position="106"/>
        <end position="116"/>
    </location>
</feature>